<evidence type="ECO:0000313" key="1">
    <source>
        <dbReference type="EMBL" id="NWJ46195.1"/>
    </source>
</evidence>
<organism evidence="1 3">
    <name type="scientific">Candidatus Chlorohelix allophototropha</name>
    <dbReference type="NCBI Taxonomy" id="3003348"/>
    <lineage>
        <taxon>Bacteria</taxon>
        <taxon>Bacillati</taxon>
        <taxon>Chloroflexota</taxon>
        <taxon>Chloroflexia</taxon>
        <taxon>Candidatus Chloroheliales</taxon>
        <taxon>Candidatus Chloroheliaceae</taxon>
        <taxon>Candidatus Chlorohelix</taxon>
    </lineage>
</organism>
<gene>
    <name evidence="1" type="ORF">HXX08_09975</name>
    <name evidence="2" type="ORF">OZ401_001339</name>
</gene>
<evidence type="ECO:0000313" key="3">
    <source>
        <dbReference type="Proteomes" id="UP000521676"/>
    </source>
</evidence>
<dbReference type="Proteomes" id="UP001431572">
    <property type="component" value="Chromosome 1"/>
</dbReference>
<dbReference type="AlphaFoldDB" id="A0A8T7M3K6"/>
<accession>A0A8T7M3K6</accession>
<name>A0A8T7M3K6_9CHLR</name>
<protein>
    <submittedName>
        <fullName evidence="1">Uncharacterized protein</fullName>
    </submittedName>
</protein>
<dbReference type="EMBL" id="CP128399">
    <property type="protein sequence ID" value="WJW65572.1"/>
    <property type="molecule type" value="Genomic_DNA"/>
</dbReference>
<evidence type="ECO:0000313" key="4">
    <source>
        <dbReference type="Proteomes" id="UP001431572"/>
    </source>
</evidence>
<reference evidence="1 3" key="1">
    <citation type="submission" date="2020-06" db="EMBL/GenBank/DDBJ databases">
        <title>Anoxygenic phototrophic Chloroflexota member uses a Type I reaction center.</title>
        <authorList>
            <person name="Tsuji J.M."/>
            <person name="Shaw N.A."/>
            <person name="Nagashima S."/>
            <person name="Venkiteswaran J."/>
            <person name="Schiff S.L."/>
            <person name="Hanada S."/>
            <person name="Tank M."/>
            <person name="Neufeld J.D."/>
        </authorList>
    </citation>
    <scope>NUCLEOTIDE SEQUENCE [LARGE SCALE GENOMIC DNA]</scope>
    <source>
        <strain evidence="1">L227-S17</strain>
    </source>
</reference>
<evidence type="ECO:0000313" key="2">
    <source>
        <dbReference type="EMBL" id="WJW65572.1"/>
    </source>
</evidence>
<proteinExistence type="predicted"/>
<reference evidence="2" key="2">
    <citation type="journal article" date="2024" name="Nature">
        <title>Anoxygenic phototroph of the Chloroflexota uses a type I reaction centre.</title>
        <authorList>
            <person name="Tsuji J.M."/>
            <person name="Shaw N.A."/>
            <person name="Nagashima S."/>
            <person name="Venkiteswaran J.J."/>
            <person name="Schiff S.L."/>
            <person name="Watanabe T."/>
            <person name="Fukui M."/>
            <person name="Hanada S."/>
            <person name="Tank M."/>
            <person name="Neufeld J.D."/>
        </authorList>
    </citation>
    <scope>NUCLEOTIDE SEQUENCE</scope>
    <source>
        <strain evidence="2">L227-S17</strain>
    </source>
</reference>
<keyword evidence="4" id="KW-1185">Reference proteome</keyword>
<dbReference type="EMBL" id="JACATZ010000001">
    <property type="protein sequence ID" value="NWJ46195.1"/>
    <property type="molecule type" value="Genomic_DNA"/>
</dbReference>
<sequence length="115" mass="12663">MADDIKVKVKDAEIDALEDLDVDGGRSLSLFGITLPSLPTVNLANLNVGKTVINLVRLEYNLITAPLALFPKKTRVLAKQTTVDFFNTIRSFTDRVTDDLEEIVVSSLEKDKAAE</sequence>
<dbReference type="RefSeq" id="WP_341467456.1">
    <property type="nucleotide sequence ID" value="NZ_CP128399.1"/>
</dbReference>
<dbReference type="Proteomes" id="UP000521676">
    <property type="component" value="Unassembled WGS sequence"/>
</dbReference>